<reference evidence="3" key="1">
    <citation type="submission" date="2023-07" db="EMBL/GenBank/DDBJ databases">
        <title>Sequencing the genomes of 1000 actinobacteria strains.</title>
        <authorList>
            <person name="Klenk H.-P."/>
        </authorList>
    </citation>
    <scope>NUCLEOTIDE SEQUENCE</scope>
    <source>
        <strain evidence="3">DSM 44707</strain>
    </source>
</reference>
<dbReference type="GO" id="GO:0019843">
    <property type="term" value="F:rRNA binding"/>
    <property type="evidence" value="ECO:0007669"/>
    <property type="project" value="TreeGrafter"/>
</dbReference>
<keyword evidence="1" id="KW-0812">Transmembrane</keyword>
<dbReference type="InterPro" id="IPR005662">
    <property type="entry name" value="GTPase_Era-like"/>
</dbReference>
<protein>
    <submittedName>
        <fullName evidence="3">GTP-binding protein EngB required for normal cell division</fullName>
    </submittedName>
</protein>
<dbReference type="InterPro" id="IPR027417">
    <property type="entry name" value="P-loop_NTPase"/>
</dbReference>
<keyword evidence="4" id="KW-1185">Reference proteome</keyword>
<gene>
    <name evidence="3" type="ORF">J2S41_006926</name>
</gene>
<keyword evidence="1" id="KW-1133">Transmembrane helix</keyword>
<feature type="transmembrane region" description="Helical" evidence="1">
    <location>
        <begin position="460"/>
        <end position="483"/>
    </location>
</feature>
<evidence type="ECO:0000259" key="2">
    <source>
        <dbReference type="Pfam" id="PF01926"/>
    </source>
</evidence>
<feature type="transmembrane region" description="Helical" evidence="1">
    <location>
        <begin position="503"/>
        <end position="528"/>
    </location>
</feature>
<keyword evidence="1" id="KW-0472">Membrane</keyword>
<dbReference type="PANTHER" id="PTHR42698:SF1">
    <property type="entry name" value="GTPASE ERA, MITOCHONDRIAL"/>
    <property type="match status" value="1"/>
</dbReference>
<evidence type="ECO:0000313" key="3">
    <source>
        <dbReference type="EMBL" id="MDR7280148.1"/>
    </source>
</evidence>
<dbReference type="Pfam" id="PF01926">
    <property type="entry name" value="MMR_HSR1"/>
    <property type="match status" value="1"/>
</dbReference>
<sequence>MSGGLVARMRDALAPSRTLDADSLLRRVESLRRFLRAVDGLLPQERLAGAHTVVERADARLALSREHTVVALAGSTGSGKSSLFNALAGFVLSPVGMRRPTTGAAHACVWGSLEGANALLDWVGVLPRHRFVRESPLDGDDQSSLRGLVLLDLPDFDSVRRAHATEVDRLLGLVDLIVWVVDPQKYADRTVHETYLRKLRTHAGVTVVVLNQADRLTADEQGAVVTDLRRLLVEDGLPDVPVVATSALHAPALTPLRGLLERTVAERQAALLRLSADVDATADRLGELVGPAVAEDVVDRAAVASLVDAFAVMAGVPAVVEATERAYRHRAIGMTGWPLLRGLRRLRPDPLRRLHLDLPSAGPSDGLLDGLTDPGPDDTAITRPLPATSVPDPDAAQRAAVKLAVRQVADRAAAALPEPWRPGVVDAARSRLDDVPDALDTAVAGTDLGMRTPFWWRLTAFTQWLVTLAAGIGLGWLITGYAIRALGLPALDYPDVGVTPLPTVLFLGGLLAGALLALLARPVIAIAARRARNRADRRLRAEVTTVARRQVVSPVREVLQSYARAREAMALARSDHA</sequence>
<evidence type="ECO:0000313" key="4">
    <source>
        <dbReference type="Proteomes" id="UP001183643"/>
    </source>
</evidence>
<dbReference type="GO" id="GO:0000028">
    <property type="term" value="P:ribosomal small subunit assembly"/>
    <property type="evidence" value="ECO:0007669"/>
    <property type="project" value="TreeGrafter"/>
</dbReference>
<dbReference type="GO" id="GO:0005525">
    <property type="term" value="F:GTP binding"/>
    <property type="evidence" value="ECO:0007669"/>
    <property type="project" value="InterPro"/>
</dbReference>
<dbReference type="GO" id="GO:0043024">
    <property type="term" value="F:ribosomal small subunit binding"/>
    <property type="evidence" value="ECO:0007669"/>
    <property type="project" value="TreeGrafter"/>
</dbReference>
<dbReference type="GO" id="GO:0005829">
    <property type="term" value="C:cytosol"/>
    <property type="evidence" value="ECO:0007669"/>
    <property type="project" value="TreeGrafter"/>
</dbReference>
<evidence type="ECO:0000256" key="1">
    <source>
        <dbReference type="SAM" id="Phobius"/>
    </source>
</evidence>
<organism evidence="3 4">
    <name type="scientific">Catenuloplanes atrovinosus</name>
    <dbReference type="NCBI Taxonomy" id="137266"/>
    <lineage>
        <taxon>Bacteria</taxon>
        <taxon>Bacillati</taxon>
        <taxon>Actinomycetota</taxon>
        <taxon>Actinomycetes</taxon>
        <taxon>Micromonosporales</taxon>
        <taxon>Micromonosporaceae</taxon>
        <taxon>Catenuloplanes</taxon>
    </lineage>
</organism>
<dbReference type="Proteomes" id="UP001183643">
    <property type="component" value="Unassembled WGS sequence"/>
</dbReference>
<dbReference type="AlphaFoldDB" id="A0AAE3YUI4"/>
<keyword evidence="3" id="KW-0131">Cell cycle</keyword>
<dbReference type="GO" id="GO:0051301">
    <property type="term" value="P:cell division"/>
    <property type="evidence" value="ECO:0007669"/>
    <property type="project" value="UniProtKB-KW"/>
</dbReference>
<name>A0AAE3YUI4_9ACTN</name>
<proteinExistence type="predicted"/>
<keyword evidence="3" id="KW-0132">Cell division</keyword>
<comment type="caution">
    <text evidence="3">The sequence shown here is derived from an EMBL/GenBank/DDBJ whole genome shotgun (WGS) entry which is preliminary data.</text>
</comment>
<accession>A0AAE3YUI4</accession>
<dbReference type="PANTHER" id="PTHR42698">
    <property type="entry name" value="GTPASE ERA"/>
    <property type="match status" value="1"/>
</dbReference>
<feature type="domain" description="G" evidence="2">
    <location>
        <begin position="70"/>
        <end position="211"/>
    </location>
</feature>
<dbReference type="InterPro" id="IPR006073">
    <property type="entry name" value="GTP-bd"/>
</dbReference>
<dbReference type="EMBL" id="JAVDYB010000001">
    <property type="protein sequence ID" value="MDR7280148.1"/>
    <property type="molecule type" value="Genomic_DNA"/>
</dbReference>
<dbReference type="Gene3D" id="3.40.50.300">
    <property type="entry name" value="P-loop containing nucleotide triphosphate hydrolases"/>
    <property type="match status" value="1"/>
</dbReference>
<dbReference type="SUPFAM" id="SSF52540">
    <property type="entry name" value="P-loop containing nucleoside triphosphate hydrolases"/>
    <property type="match status" value="1"/>
</dbReference>